<dbReference type="PANTHER" id="PTHR43034">
    <property type="entry name" value="ION-TRANSLOCATING OXIDOREDUCTASE COMPLEX SUBUNIT C"/>
    <property type="match status" value="1"/>
</dbReference>
<feature type="domain" description="4Fe-4S ferredoxin-type" evidence="5">
    <location>
        <begin position="99"/>
        <end position="130"/>
    </location>
</feature>
<evidence type="ECO:0000256" key="1">
    <source>
        <dbReference type="ARBA" id="ARBA00022723"/>
    </source>
</evidence>
<sequence length="224" mass="25348">MAEKIEIYIMGKKYKVPETLTIMDAMEYAGYHIKRGCGCRSGFCGACGTVFRIAGDKELKVGLACQTKVEDQMYLAQLPFFPASKPTYSLEELASELDTISYYFPEIFRCVGCNSCTKACPQGLNVMQYIAYAQRGDFEKCAEESFDCIACGLCASRCPANIIHYQVGLMVRRLYSKYEIPEADHVQKRVAEINNGRYDQEMKKLINADIDELKDIYNNRNISS</sequence>
<evidence type="ECO:0000313" key="7">
    <source>
        <dbReference type="Proteomes" id="UP000621436"/>
    </source>
</evidence>
<dbReference type="GO" id="GO:0051539">
    <property type="term" value="F:4 iron, 4 sulfur cluster binding"/>
    <property type="evidence" value="ECO:0007669"/>
    <property type="project" value="InterPro"/>
</dbReference>
<dbReference type="PANTHER" id="PTHR43034:SF2">
    <property type="entry name" value="ION-TRANSLOCATING OXIDOREDUCTASE COMPLEX SUBUNIT C"/>
    <property type="match status" value="1"/>
</dbReference>
<proteinExistence type="predicted"/>
<dbReference type="InterPro" id="IPR017900">
    <property type="entry name" value="4Fe4S_Fe_S_CS"/>
</dbReference>
<keyword evidence="2" id="KW-0408">Iron</keyword>
<organism evidence="6 7">
    <name type="scientific">Halonatronomonas betaini</name>
    <dbReference type="NCBI Taxonomy" id="2778430"/>
    <lineage>
        <taxon>Bacteria</taxon>
        <taxon>Bacillati</taxon>
        <taxon>Bacillota</taxon>
        <taxon>Clostridia</taxon>
        <taxon>Halanaerobiales</taxon>
        <taxon>Halarsenatibacteraceae</taxon>
        <taxon>Halonatronomonas</taxon>
    </lineage>
</organism>
<protein>
    <submittedName>
        <fullName evidence="6">4Fe-4S dicluster domain-containing protein</fullName>
    </submittedName>
</protein>
<accession>A0A931F7Q6</accession>
<dbReference type="Gene3D" id="3.30.70.20">
    <property type="match status" value="1"/>
</dbReference>
<dbReference type="GO" id="GO:0016020">
    <property type="term" value="C:membrane"/>
    <property type="evidence" value="ECO:0007669"/>
    <property type="project" value="InterPro"/>
</dbReference>
<gene>
    <name evidence="6" type="ORF">I0Q91_07580</name>
</gene>
<evidence type="ECO:0000259" key="4">
    <source>
        <dbReference type="PROSITE" id="PS51085"/>
    </source>
</evidence>
<dbReference type="GO" id="GO:0009055">
    <property type="term" value="F:electron transfer activity"/>
    <property type="evidence" value="ECO:0007669"/>
    <property type="project" value="InterPro"/>
</dbReference>
<dbReference type="Pfam" id="PF13187">
    <property type="entry name" value="Fer4_9"/>
    <property type="match status" value="1"/>
</dbReference>
<feature type="domain" description="4Fe-4S ferredoxin-type" evidence="5">
    <location>
        <begin position="138"/>
        <end position="168"/>
    </location>
</feature>
<dbReference type="CDD" id="cd00207">
    <property type="entry name" value="fer2"/>
    <property type="match status" value="1"/>
</dbReference>
<evidence type="ECO:0000256" key="3">
    <source>
        <dbReference type="ARBA" id="ARBA00023014"/>
    </source>
</evidence>
<dbReference type="EMBL" id="JADPIE010000004">
    <property type="protein sequence ID" value="MBF8436931.1"/>
    <property type="molecule type" value="Genomic_DNA"/>
</dbReference>
<dbReference type="Gene3D" id="3.10.20.740">
    <property type="match status" value="1"/>
</dbReference>
<comment type="caution">
    <text evidence="6">The sequence shown here is derived from an EMBL/GenBank/DDBJ whole genome shotgun (WGS) entry which is preliminary data.</text>
</comment>
<keyword evidence="7" id="KW-1185">Reference proteome</keyword>
<dbReference type="Proteomes" id="UP000621436">
    <property type="component" value="Unassembled WGS sequence"/>
</dbReference>
<name>A0A931F7Q6_9FIRM</name>
<reference evidence="6" key="1">
    <citation type="submission" date="2020-11" db="EMBL/GenBank/DDBJ databases">
        <title>Halonatronomonas betainensis gen. nov., sp. nov. a novel haloalkaliphilic representative of the family Halanaerobiacae capable of betaine degradation.</title>
        <authorList>
            <person name="Boltyanskaya Y."/>
            <person name="Kevbrin V."/>
            <person name="Detkova E."/>
            <person name="Grouzdev D.S."/>
            <person name="Koziaeva V."/>
            <person name="Zhilina T."/>
        </authorList>
    </citation>
    <scope>NUCLEOTIDE SEQUENCE</scope>
    <source>
        <strain evidence="6">Z-7014</strain>
    </source>
</reference>
<dbReference type="InterPro" id="IPR017896">
    <property type="entry name" value="4Fe4S_Fe-S-bd"/>
</dbReference>
<dbReference type="PROSITE" id="PS00198">
    <property type="entry name" value="4FE4S_FER_1"/>
    <property type="match status" value="1"/>
</dbReference>
<dbReference type="RefSeq" id="WP_270453859.1">
    <property type="nucleotide sequence ID" value="NZ_JADPIE010000004.1"/>
</dbReference>
<dbReference type="InterPro" id="IPR006058">
    <property type="entry name" value="2Fe2S_fd_BS"/>
</dbReference>
<dbReference type="AlphaFoldDB" id="A0A931F7Q6"/>
<evidence type="ECO:0000256" key="2">
    <source>
        <dbReference type="ARBA" id="ARBA00023004"/>
    </source>
</evidence>
<feature type="domain" description="2Fe-2S ferredoxin-type" evidence="4">
    <location>
        <begin position="3"/>
        <end position="81"/>
    </location>
</feature>
<dbReference type="PROSITE" id="PS51379">
    <property type="entry name" value="4FE4S_FER_2"/>
    <property type="match status" value="2"/>
</dbReference>
<dbReference type="InterPro" id="IPR010208">
    <property type="entry name" value="Ion_transpt_RnfC/RsxC"/>
</dbReference>
<dbReference type="InterPro" id="IPR001041">
    <property type="entry name" value="2Fe-2S_ferredoxin-type"/>
</dbReference>
<dbReference type="Pfam" id="PF00111">
    <property type="entry name" value="Fer2"/>
    <property type="match status" value="1"/>
</dbReference>
<evidence type="ECO:0000313" key="6">
    <source>
        <dbReference type="EMBL" id="MBF8436931.1"/>
    </source>
</evidence>
<keyword evidence="1" id="KW-0479">Metal-binding</keyword>
<dbReference type="GO" id="GO:0051537">
    <property type="term" value="F:2 iron, 2 sulfur cluster binding"/>
    <property type="evidence" value="ECO:0007669"/>
    <property type="project" value="InterPro"/>
</dbReference>
<keyword evidence="3" id="KW-0411">Iron-sulfur</keyword>
<dbReference type="PROSITE" id="PS51085">
    <property type="entry name" value="2FE2S_FER_2"/>
    <property type="match status" value="1"/>
</dbReference>
<evidence type="ECO:0000259" key="5">
    <source>
        <dbReference type="PROSITE" id="PS51379"/>
    </source>
</evidence>
<dbReference type="SUPFAM" id="SSF54292">
    <property type="entry name" value="2Fe-2S ferredoxin-like"/>
    <property type="match status" value="1"/>
</dbReference>
<dbReference type="InterPro" id="IPR036010">
    <property type="entry name" value="2Fe-2S_ferredoxin-like_sf"/>
</dbReference>
<dbReference type="SUPFAM" id="SSF46548">
    <property type="entry name" value="alpha-helical ferredoxin"/>
    <property type="match status" value="1"/>
</dbReference>
<dbReference type="GO" id="GO:0046872">
    <property type="term" value="F:metal ion binding"/>
    <property type="evidence" value="ECO:0007669"/>
    <property type="project" value="UniProtKB-KW"/>
</dbReference>
<dbReference type="PROSITE" id="PS00197">
    <property type="entry name" value="2FE2S_FER_1"/>
    <property type="match status" value="1"/>
</dbReference>